<organism evidence="2 3">
    <name type="scientific">Phytophthora nicotianae P1976</name>
    <dbReference type="NCBI Taxonomy" id="1317066"/>
    <lineage>
        <taxon>Eukaryota</taxon>
        <taxon>Sar</taxon>
        <taxon>Stramenopiles</taxon>
        <taxon>Oomycota</taxon>
        <taxon>Peronosporomycetes</taxon>
        <taxon>Peronosporales</taxon>
        <taxon>Peronosporaceae</taxon>
        <taxon>Phytophthora</taxon>
    </lineage>
</organism>
<keyword evidence="1" id="KW-0812">Transmembrane</keyword>
<reference evidence="2 3" key="1">
    <citation type="submission" date="2013-11" db="EMBL/GenBank/DDBJ databases">
        <title>The Genome Sequence of Phytophthora parasitica P1976.</title>
        <authorList>
            <consortium name="The Broad Institute Genomics Platform"/>
            <person name="Russ C."/>
            <person name="Tyler B."/>
            <person name="Panabieres F."/>
            <person name="Shan W."/>
            <person name="Tripathy S."/>
            <person name="Grunwald N."/>
            <person name="Machado M."/>
            <person name="Johnson C.S."/>
            <person name="Walker B."/>
            <person name="Young S."/>
            <person name="Zeng Q."/>
            <person name="Gargeya S."/>
            <person name="Fitzgerald M."/>
            <person name="Haas B."/>
            <person name="Abouelleil A."/>
            <person name="Allen A.W."/>
            <person name="Alvarado L."/>
            <person name="Arachchi H.M."/>
            <person name="Berlin A.M."/>
            <person name="Chapman S.B."/>
            <person name="Gainer-Dewar J."/>
            <person name="Goldberg J."/>
            <person name="Griggs A."/>
            <person name="Gujja S."/>
            <person name="Hansen M."/>
            <person name="Howarth C."/>
            <person name="Imamovic A."/>
            <person name="Ireland A."/>
            <person name="Larimer J."/>
            <person name="McCowan C."/>
            <person name="Murphy C."/>
            <person name="Pearson M."/>
            <person name="Poon T.W."/>
            <person name="Priest M."/>
            <person name="Roberts A."/>
            <person name="Saif S."/>
            <person name="Shea T."/>
            <person name="Sisk P."/>
            <person name="Sykes S."/>
            <person name="Wortman J."/>
            <person name="Nusbaum C."/>
            <person name="Birren B."/>
        </authorList>
    </citation>
    <scope>NUCLEOTIDE SEQUENCE [LARGE SCALE GENOMIC DNA]</scope>
    <source>
        <strain evidence="2 3">P1976</strain>
    </source>
</reference>
<protein>
    <submittedName>
        <fullName evidence="2">Uncharacterized protein</fullName>
    </submittedName>
</protein>
<sequence length="400" mass="45342">MAVMLGWSCFIGYLTTANPALFRYKFECYLNTLAVHGYFTGITLATKKIYYRESVQGRDRLVRAQRTSTKSKRSDKKLEGPSAQERLASVFTLLSRRKEIRSYWRAYVREFPKSAPAALAGMFVHVLSQQRIMDRSNMIITCFVIASVVFKLTIQESIKRYILKKRIRSLRIMCAAVALPTILIDTQARIILLGTQSTNLLALGTLGMALFEICLRVGKAHFLVRSIRNRMRQRPTLKSSHQHVVDSRSPTPSQADFELWRGRVQAYHMAEINADTYAEYIAIGCSASILVFFGDHPHYSLLRRLNYGEQTIERSTQLRMLGFQVVVELVVDFVATSLEMMAGVEFAMDKNVAAFLAIFLAAIAVLNINISVGLVMVKKVVLEPRQPMTPVVEHQFDLKA</sequence>
<dbReference type="OrthoDB" id="101428at2759"/>
<feature type="transmembrane region" description="Helical" evidence="1">
    <location>
        <begin position="200"/>
        <end position="224"/>
    </location>
</feature>
<feature type="transmembrane region" description="Helical" evidence="1">
    <location>
        <begin position="174"/>
        <end position="194"/>
    </location>
</feature>
<evidence type="ECO:0000313" key="3">
    <source>
        <dbReference type="Proteomes" id="UP000028582"/>
    </source>
</evidence>
<keyword evidence="1" id="KW-0472">Membrane</keyword>
<accession>A0A080ZHA4</accession>
<proteinExistence type="predicted"/>
<feature type="transmembrane region" description="Helical" evidence="1">
    <location>
        <begin position="354"/>
        <end position="377"/>
    </location>
</feature>
<dbReference type="EMBL" id="ANJA01003119">
    <property type="protein sequence ID" value="ETO66015.1"/>
    <property type="molecule type" value="Genomic_DNA"/>
</dbReference>
<feature type="transmembrane region" description="Helical" evidence="1">
    <location>
        <begin position="321"/>
        <end position="342"/>
    </location>
</feature>
<dbReference type="AlphaFoldDB" id="A0A080ZHA4"/>
<evidence type="ECO:0000256" key="1">
    <source>
        <dbReference type="SAM" id="Phobius"/>
    </source>
</evidence>
<dbReference type="Proteomes" id="UP000028582">
    <property type="component" value="Unassembled WGS sequence"/>
</dbReference>
<keyword evidence="1" id="KW-1133">Transmembrane helix</keyword>
<name>A0A080ZHA4_PHYNI</name>
<comment type="caution">
    <text evidence="2">The sequence shown here is derived from an EMBL/GenBank/DDBJ whole genome shotgun (WGS) entry which is preliminary data.</text>
</comment>
<evidence type="ECO:0000313" key="2">
    <source>
        <dbReference type="EMBL" id="ETO66015.1"/>
    </source>
</evidence>
<gene>
    <name evidence="2" type="ORF">F444_16732</name>
</gene>